<name>A0A0F4QHM6_9GAMM</name>
<keyword evidence="2" id="KW-1185">Reference proteome</keyword>
<accession>A0A0F4QHM6</accession>
<organism evidence="1 2">
    <name type="scientific">Pseudoalteromonas rubra</name>
    <dbReference type="NCBI Taxonomy" id="43658"/>
    <lineage>
        <taxon>Bacteria</taxon>
        <taxon>Pseudomonadati</taxon>
        <taxon>Pseudomonadota</taxon>
        <taxon>Gammaproteobacteria</taxon>
        <taxon>Alteromonadales</taxon>
        <taxon>Pseudoalteromonadaceae</taxon>
        <taxon>Pseudoalteromonas</taxon>
    </lineage>
</organism>
<gene>
    <name evidence="1" type="ORF">TW77_20075</name>
</gene>
<dbReference type="PATRIC" id="fig|43658.5.peg.4239"/>
<evidence type="ECO:0000313" key="1">
    <source>
        <dbReference type="EMBL" id="KJZ06157.1"/>
    </source>
</evidence>
<dbReference type="Proteomes" id="UP000033452">
    <property type="component" value="Unassembled WGS sequence"/>
</dbReference>
<dbReference type="AlphaFoldDB" id="A0A0F4QHM6"/>
<sequence length="94" mass="10575">MLKNKSASYFPAAVDDVNAGPLAKLQAQLDAIQDSGMTALTIRDILFHKMLDMHAVPKEHFLRDQATPERLDDPTIIEQLNELGFYRTSPNQVH</sequence>
<dbReference type="EMBL" id="JXYA01000054">
    <property type="protein sequence ID" value="KJZ06157.1"/>
    <property type="molecule type" value="Genomic_DNA"/>
</dbReference>
<reference evidence="1 2" key="1">
    <citation type="journal article" date="2015" name="BMC Genomics">
        <title>Genome mining reveals unlocked bioactive potential of marine Gram-negative bacteria.</title>
        <authorList>
            <person name="Machado H."/>
            <person name="Sonnenschein E.C."/>
            <person name="Melchiorsen J."/>
            <person name="Gram L."/>
        </authorList>
    </citation>
    <scope>NUCLEOTIDE SEQUENCE [LARGE SCALE GENOMIC DNA]</scope>
    <source>
        <strain evidence="1 2">S2471</strain>
    </source>
</reference>
<evidence type="ECO:0000313" key="2">
    <source>
        <dbReference type="Proteomes" id="UP000033452"/>
    </source>
</evidence>
<comment type="caution">
    <text evidence="1">The sequence shown here is derived from an EMBL/GenBank/DDBJ whole genome shotgun (WGS) entry which is preliminary data.</text>
</comment>
<dbReference type="RefSeq" id="WP_046006752.1">
    <property type="nucleotide sequence ID" value="NZ_JXYA01000054.1"/>
</dbReference>
<proteinExistence type="predicted"/>
<protein>
    <submittedName>
        <fullName evidence="1">Uncharacterized protein</fullName>
    </submittedName>
</protein>
<dbReference type="OrthoDB" id="6297086at2"/>